<dbReference type="EMBL" id="VIEB01000793">
    <property type="protein sequence ID" value="TQD80785.1"/>
    <property type="molecule type" value="Genomic_DNA"/>
</dbReference>
<sequence>MAESRVHRRLNITKFLRVRSLQNIVVIDIARKKKKIHNSFSETTHCHALHTTLNFTASLGPTSFSICISRSVGTRSNAPKPAVSDGELEEEDDDVDSELETVRLDTNSHTFLINVVMVFSGPQRLASFFSTFAVENFLGKIGRENFSFHGNKWKLGVVRIGWYVLGETEKAK</sequence>
<protein>
    <submittedName>
        <fullName evidence="2">Uncharacterized protein</fullName>
    </submittedName>
</protein>
<keyword evidence="3" id="KW-1185">Reference proteome</keyword>
<name>A0A540L2X2_MALBA</name>
<feature type="region of interest" description="Disordered" evidence="1">
    <location>
        <begin position="73"/>
        <end position="94"/>
    </location>
</feature>
<evidence type="ECO:0000313" key="2">
    <source>
        <dbReference type="EMBL" id="TQD80785.1"/>
    </source>
</evidence>
<accession>A0A540L2X2</accession>
<gene>
    <name evidence="2" type="ORF">C1H46_033620</name>
</gene>
<dbReference type="Proteomes" id="UP000315295">
    <property type="component" value="Unassembled WGS sequence"/>
</dbReference>
<organism evidence="2 3">
    <name type="scientific">Malus baccata</name>
    <name type="common">Siberian crab apple</name>
    <name type="synonym">Pyrus baccata</name>
    <dbReference type="NCBI Taxonomy" id="106549"/>
    <lineage>
        <taxon>Eukaryota</taxon>
        <taxon>Viridiplantae</taxon>
        <taxon>Streptophyta</taxon>
        <taxon>Embryophyta</taxon>
        <taxon>Tracheophyta</taxon>
        <taxon>Spermatophyta</taxon>
        <taxon>Magnoliopsida</taxon>
        <taxon>eudicotyledons</taxon>
        <taxon>Gunneridae</taxon>
        <taxon>Pentapetalae</taxon>
        <taxon>rosids</taxon>
        <taxon>fabids</taxon>
        <taxon>Rosales</taxon>
        <taxon>Rosaceae</taxon>
        <taxon>Amygdaloideae</taxon>
        <taxon>Maleae</taxon>
        <taxon>Malus</taxon>
    </lineage>
</organism>
<proteinExistence type="predicted"/>
<dbReference type="AlphaFoldDB" id="A0A540L2X2"/>
<evidence type="ECO:0000313" key="3">
    <source>
        <dbReference type="Proteomes" id="UP000315295"/>
    </source>
</evidence>
<comment type="caution">
    <text evidence="2">The sequence shown here is derived from an EMBL/GenBank/DDBJ whole genome shotgun (WGS) entry which is preliminary data.</text>
</comment>
<evidence type="ECO:0000256" key="1">
    <source>
        <dbReference type="SAM" id="MobiDB-lite"/>
    </source>
</evidence>
<reference evidence="2 3" key="1">
    <citation type="journal article" date="2019" name="G3 (Bethesda)">
        <title>Sequencing of a Wild Apple (Malus baccata) Genome Unravels the Differences Between Cultivated and Wild Apple Species Regarding Disease Resistance and Cold Tolerance.</title>
        <authorList>
            <person name="Chen X."/>
        </authorList>
    </citation>
    <scope>NUCLEOTIDE SEQUENCE [LARGE SCALE GENOMIC DNA]</scope>
    <source>
        <strain evidence="3">cv. Shandingzi</strain>
        <tissue evidence="2">Leaves</tissue>
    </source>
</reference>